<keyword evidence="1" id="KW-0812">Transmembrane</keyword>
<evidence type="ECO:0000256" key="1">
    <source>
        <dbReference type="SAM" id="Phobius"/>
    </source>
</evidence>
<dbReference type="PANTHER" id="PTHR31170">
    <property type="entry name" value="BNAC04G53230D PROTEIN"/>
    <property type="match status" value="1"/>
</dbReference>
<dbReference type="InterPro" id="IPR004158">
    <property type="entry name" value="DUF247_pln"/>
</dbReference>
<organism evidence="2 3">
    <name type="scientific">Vitis rotundifolia</name>
    <name type="common">Muscadine grape</name>
    <dbReference type="NCBI Taxonomy" id="103349"/>
    <lineage>
        <taxon>Eukaryota</taxon>
        <taxon>Viridiplantae</taxon>
        <taxon>Streptophyta</taxon>
        <taxon>Embryophyta</taxon>
        <taxon>Tracheophyta</taxon>
        <taxon>Spermatophyta</taxon>
        <taxon>Magnoliopsida</taxon>
        <taxon>eudicotyledons</taxon>
        <taxon>Gunneridae</taxon>
        <taxon>Pentapetalae</taxon>
        <taxon>rosids</taxon>
        <taxon>Vitales</taxon>
        <taxon>Vitaceae</taxon>
        <taxon>Viteae</taxon>
        <taxon>Vitis</taxon>
    </lineage>
</organism>
<evidence type="ECO:0000313" key="3">
    <source>
        <dbReference type="Proteomes" id="UP001168098"/>
    </source>
</evidence>
<name>A0AA38ZTK7_VITRO</name>
<dbReference type="Pfam" id="PF03140">
    <property type="entry name" value="DUF247"/>
    <property type="match status" value="1"/>
</dbReference>
<dbReference type="PANTHER" id="PTHR31170:SF25">
    <property type="entry name" value="BNAA09G04570D PROTEIN"/>
    <property type="match status" value="1"/>
</dbReference>
<protein>
    <submittedName>
        <fullName evidence="2">Uncharacterized protein</fullName>
    </submittedName>
</protein>
<keyword evidence="3" id="KW-1185">Reference proteome</keyword>
<dbReference type="EMBL" id="JARBHA010000008">
    <property type="protein sequence ID" value="KAJ9694952.1"/>
    <property type="molecule type" value="Genomic_DNA"/>
</dbReference>
<reference evidence="2 3" key="1">
    <citation type="journal article" date="2023" name="BMC Biotechnol.">
        <title>Vitis rotundifolia cv Carlos genome sequencing.</title>
        <authorList>
            <person name="Huff M."/>
            <person name="Hulse-Kemp A."/>
            <person name="Scheffler B."/>
            <person name="Youngblood R."/>
            <person name="Simpson S."/>
            <person name="Babiker E."/>
            <person name="Staton M."/>
        </authorList>
    </citation>
    <scope>NUCLEOTIDE SEQUENCE [LARGE SCALE GENOMIC DNA]</scope>
    <source>
        <tissue evidence="2">Leaf</tissue>
    </source>
</reference>
<dbReference type="Proteomes" id="UP001168098">
    <property type="component" value="Unassembled WGS sequence"/>
</dbReference>
<proteinExistence type="predicted"/>
<evidence type="ECO:0000313" key="2">
    <source>
        <dbReference type="EMBL" id="KAJ9694952.1"/>
    </source>
</evidence>
<keyword evidence="1" id="KW-0472">Membrane</keyword>
<feature type="transmembrane region" description="Helical" evidence="1">
    <location>
        <begin position="404"/>
        <end position="425"/>
    </location>
</feature>
<accession>A0AA38ZTK7</accession>
<dbReference type="AlphaFoldDB" id="A0AA38ZTK7"/>
<sequence length="439" mass="50484">MVTDRMLPLKRTLGLVDSTSSIPIISKVPNELRRLKKEAYSPQIVSIGPYHHGKGNLPDMEKHKLQYVLHLLERTTTPIETLDDCGEAIQNLVQRVRGCYAEDIRRSVANKLLQILVVDGCFLVEIFYRRAFPPETNSNDPIANNAWMLSSLEHDLVLLENQIPFFILVELYNIFQERLKIPPEHSLTSLALSFFHLKMGDMQEKMSTVPNHLLDLLHKFWLPRSDMGQSGSKTWGFDRGASKLIEAGIRFEKNESRHLLDIKFDPNNGVIKIPPLSIDAAESLLRNFIALEQCDISNRTFHISSYALMMRSLIRSSVDVKLLQQKGIIISDLEEGRSAWIAIDDVCKNVVFSERFFFNKLCTDVREYRASRFNWQRQKASWTVSYHRYLADLKRDYFSNPWKIIAFLAALLLLILTGLGTVYTVRSYYNGSSELESVL</sequence>
<gene>
    <name evidence="2" type="ORF">PVL29_010439</name>
</gene>
<keyword evidence="1" id="KW-1133">Transmembrane helix</keyword>
<comment type="caution">
    <text evidence="2">The sequence shown here is derived from an EMBL/GenBank/DDBJ whole genome shotgun (WGS) entry which is preliminary data.</text>
</comment>